<dbReference type="GO" id="GO:0004497">
    <property type="term" value="F:monooxygenase activity"/>
    <property type="evidence" value="ECO:0007669"/>
    <property type="project" value="UniProtKB-KW"/>
</dbReference>
<dbReference type="Pfam" id="PF00067">
    <property type="entry name" value="p450"/>
    <property type="match status" value="1"/>
</dbReference>
<dbReference type="InterPro" id="IPR050196">
    <property type="entry name" value="Cytochrome_P450_Monoox"/>
</dbReference>
<comment type="cofactor">
    <cofactor evidence="1">
        <name>heme</name>
        <dbReference type="ChEBI" id="CHEBI:30413"/>
    </cofactor>
</comment>
<dbReference type="Proteomes" id="UP001200034">
    <property type="component" value="Unassembled WGS sequence"/>
</dbReference>
<gene>
    <name evidence="8" type="ORF">KR093_003566</name>
</gene>
<keyword evidence="5" id="KW-0560">Oxidoreductase</keyword>
<evidence type="ECO:0000256" key="5">
    <source>
        <dbReference type="ARBA" id="ARBA00023002"/>
    </source>
</evidence>
<dbReference type="Gene3D" id="1.10.630.10">
    <property type="entry name" value="Cytochrome P450"/>
    <property type="match status" value="1"/>
</dbReference>
<dbReference type="GO" id="GO:0020037">
    <property type="term" value="F:heme binding"/>
    <property type="evidence" value="ECO:0007669"/>
    <property type="project" value="InterPro"/>
</dbReference>
<evidence type="ECO:0000256" key="2">
    <source>
        <dbReference type="ARBA" id="ARBA00010617"/>
    </source>
</evidence>
<proteinExistence type="inferred from homology"/>
<dbReference type="PANTHER" id="PTHR24291">
    <property type="entry name" value="CYTOCHROME P450 FAMILY 4"/>
    <property type="match status" value="1"/>
</dbReference>
<comment type="similarity">
    <text evidence="2">Belongs to the cytochrome P450 family.</text>
</comment>
<reference evidence="8" key="1">
    <citation type="journal article" date="2021" name="Mol. Ecol. Resour.">
        <title>Phylogenomic analyses of the genus Drosophila reveals genomic signals of climate adaptation.</title>
        <authorList>
            <person name="Li F."/>
            <person name="Rane R.V."/>
            <person name="Luria V."/>
            <person name="Xiong Z."/>
            <person name="Chen J."/>
            <person name="Li Z."/>
            <person name="Catullo R.A."/>
            <person name="Griffin P.C."/>
            <person name="Schiffer M."/>
            <person name="Pearce S."/>
            <person name="Lee S.F."/>
            <person name="McElroy K."/>
            <person name="Stocker A."/>
            <person name="Shirriffs J."/>
            <person name="Cockerell F."/>
            <person name="Coppin C."/>
            <person name="Sgro C.M."/>
            <person name="Karger A."/>
            <person name="Cain J.W."/>
            <person name="Weber J.A."/>
            <person name="Santpere G."/>
            <person name="Kirschner M.W."/>
            <person name="Hoffmann A.A."/>
            <person name="Oakeshott J.G."/>
            <person name="Zhang G."/>
        </authorList>
    </citation>
    <scope>NUCLEOTIDE SEQUENCE</scope>
    <source>
        <strain evidence="8">BGI-SZ-2011g</strain>
    </source>
</reference>
<name>A0AAD4K468_9MUSC</name>
<dbReference type="InterPro" id="IPR036396">
    <property type="entry name" value="Cyt_P450_sf"/>
</dbReference>
<dbReference type="GO" id="GO:0005506">
    <property type="term" value="F:iron ion binding"/>
    <property type="evidence" value="ECO:0007669"/>
    <property type="project" value="InterPro"/>
</dbReference>
<evidence type="ECO:0000256" key="4">
    <source>
        <dbReference type="ARBA" id="ARBA00022723"/>
    </source>
</evidence>
<dbReference type="AlphaFoldDB" id="A0AAD4K468"/>
<evidence type="ECO:0000256" key="1">
    <source>
        <dbReference type="ARBA" id="ARBA00001971"/>
    </source>
</evidence>
<evidence type="ECO:0000313" key="9">
    <source>
        <dbReference type="Proteomes" id="UP001200034"/>
    </source>
</evidence>
<dbReference type="EMBL" id="JAJJHW010001127">
    <property type="protein sequence ID" value="KAH8377128.1"/>
    <property type="molecule type" value="Genomic_DNA"/>
</dbReference>
<organism evidence="8 9">
    <name type="scientific">Drosophila rubida</name>
    <dbReference type="NCBI Taxonomy" id="30044"/>
    <lineage>
        <taxon>Eukaryota</taxon>
        <taxon>Metazoa</taxon>
        <taxon>Ecdysozoa</taxon>
        <taxon>Arthropoda</taxon>
        <taxon>Hexapoda</taxon>
        <taxon>Insecta</taxon>
        <taxon>Pterygota</taxon>
        <taxon>Neoptera</taxon>
        <taxon>Endopterygota</taxon>
        <taxon>Diptera</taxon>
        <taxon>Brachycera</taxon>
        <taxon>Muscomorpha</taxon>
        <taxon>Ephydroidea</taxon>
        <taxon>Drosophilidae</taxon>
        <taxon>Drosophila</taxon>
    </lineage>
</organism>
<keyword evidence="3" id="KW-0349">Heme</keyword>
<accession>A0AAD4K468</accession>
<evidence type="ECO:0000256" key="3">
    <source>
        <dbReference type="ARBA" id="ARBA00022617"/>
    </source>
</evidence>
<protein>
    <submittedName>
        <fullName evidence="8">Uncharacterized protein</fullName>
    </submittedName>
</protein>
<dbReference type="InterPro" id="IPR001128">
    <property type="entry name" value="Cyt_P450"/>
</dbReference>
<keyword evidence="7" id="KW-0503">Monooxygenase</keyword>
<comment type="caution">
    <text evidence="8">The sequence shown here is derived from an EMBL/GenBank/DDBJ whole genome shotgun (WGS) entry which is preliminary data.</text>
</comment>
<evidence type="ECO:0000256" key="6">
    <source>
        <dbReference type="ARBA" id="ARBA00023004"/>
    </source>
</evidence>
<dbReference type="SUPFAM" id="SSF48264">
    <property type="entry name" value="Cytochrome P450"/>
    <property type="match status" value="1"/>
</dbReference>
<keyword evidence="4" id="KW-0479">Metal-binding</keyword>
<keyword evidence="9" id="KW-1185">Reference proteome</keyword>
<evidence type="ECO:0000256" key="7">
    <source>
        <dbReference type="ARBA" id="ARBA00023033"/>
    </source>
</evidence>
<evidence type="ECO:0000313" key="8">
    <source>
        <dbReference type="EMBL" id="KAH8377128.1"/>
    </source>
</evidence>
<keyword evidence="6" id="KW-0408">Iron</keyword>
<sequence length="200" mass="23117">MLTILFLTAILGLSALLLLARLNRSYFILALAKRVQTEDGSPLESKVYLQQGSTRFGNNFDVLKMTPSMLFNFVRNAHAKSRGRSYLFYFIFAAMYNAVRAEDVDEIMQNTKLITKNVIYDLLRPFLGEGLLLSTDQKWHFRRKLLTPAFHFNVLQNFLDIFKEESHKLNKVLQSKVNLELELKQIIPQLTLNNICGKNL</sequence>
<dbReference type="GO" id="GO:0016705">
    <property type="term" value="F:oxidoreductase activity, acting on paired donors, with incorporation or reduction of molecular oxygen"/>
    <property type="evidence" value="ECO:0007669"/>
    <property type="project" value="InterPro"/>
</dbReference>
<dbReference type="PANTHER" id="PTHR24291:SF105">
    <property type="entry name" value="CYTOCHROME P450 4P1-RELATED"/>
    <property type="match status" value="1"/>
</dbReference>